<reference evidence="2" key="1">
    <citation type="submission" date="2014-03" db="EMBL/GenBank/DDBJ databases">
        <title>The sialotranscriptome of Amblyomma triste, Amblyomma parvum and Amblyomma cajennense ticks, uncovered by 454-based RNA-seq.</title>
        <authorList>
            <person name="Garcia G.R."/>
            <person name="Gardinassi L.G."/>
            <person name="Ribeiro J.M."/>
            <person name="Anatriello E."/>
            <person name="Ferreira B.R."/>
            <person name="Moreira H.N."/>
            <person name="Mafra C."/>
            <person name="Olegario M.M."/>
            <person name="Szabo P.J."/>
            <person name="Miranda-Santos I.K."/>
            <person name="Maruyama S.R."/>
        </authorList>
    </citation>
    <scope>NUCLEOTIDE SEQUENCE</scope>
    <source>
        <strain evidence="2">Mato Grasso do Sul</strain>
        <tissue evidence="2">Salivary glands</tissue>
    </source>
</reference>
<dbReference type="InterPro" id="IPR012674">
    <property type="entry name" value="Calycin"/>
</dbReference>
<keyword evidence="1" id="KW-0732">Signal</keyword>
<feature type="signal peptide" evidence="1">
    <location>
        <begin position="1"/>
        <end position="18"/>
    </location>
</feature>
<dbReference type="GO" id="GO:0043176">
    <property type="term" value="F:amine binding"/>
    <property type="evidence" value="ECO:0007669"/>
    <property type="project" value="InterPro"/>
</dbReference>
<dbReference type="Pfam" id="PF02098">
    <property type="entry name" value="His_binding"/>
    <property type="match status" value="1"/>
</dbReference>
<dbReference type="SUPFAM" id="SSF50814">
    <property type="entry name" value="Lipocalins"/>
    <property type="match status" value="1"/>
</dbReference>
<feature type="chain" id="PRO_5001521854" evidence="1">
    <location>
        <begin position="19"/>
        <end position="221"/>
    </location>
</feature>
<accession>A0A023GB37</accession>
<dbReference type="InterPro" id="IPR002970">
    <property type="entry name" value="Tick_his-bd"/>
</dbReference>
<dbReference type="AlphaFoldDB" id="A0A023GB37"/>
<sequence>MVGFAALILCAQIIKVFSNNNGGTCESPIASDGRTDGYTVLAEGRKFRLVFMTVNVNENAYRCITTTTIAKEDTTHQVTEHVEFTASCLENCFSYNRTFKFESESGGYNKMTSIKEAGFRPATYEFLLAEENCTVVRDISPRSILTEDVRVEQRDTNMADSTQQKAGDCMLWVDDNIPAPDETCRERFNNLCGQTLHSFSQEGCTVPAPASQVQEKQKTEN</sequence>
<proteinExistence type="evidence at transcript level"/>
<organism evidence="2">
    <name type="scientific">Amblyomma triste</name>
    <name type="common">Neotropical tick</name>
    <dbReference type="NCBI Taxonomy" id="251400"/>
    <lineage>
        <taxon>Eukaryota</taxon>
        <taxon>Metazoa</taxon>
        <taxon>Ecdysozoa</taxon>
        <taxon>Arthropoda</taxon>
        <taxon>Chelicerata</taxon>
        <taxon>Arachnida</taxon>
        <taxon>Acari</taxon>
        <taxon>Parasitiformes</taxon>
        <taxon>Ixodida</taxon>
        <taxon>Ixodoidea</taxon>
        <taxon>Ixodidae</taxon>
        <taxon>Amblyomminae</taxon>
        <taxon>Amblyomma</taxon>
    </lineage>
</organism>
<name>A0A023GB37_AMBTT</name>
<dbReference type="GO" id="GO:0030682">
    <property type="term" value="P:symbiont-mediated perturbation of host defenses"/>
    <property type="evidence" value="ECO:0007669"/>
    <property type="project" value="InterPro"/>
</dbReference>
<protein>
    <submittedName>
        <fullName evidence="2">Putative lipocalin-6 1</fullName>
    </submittedName>
</protein>
<dbReference type="EMBL" id="GBBM01004359">
    <property type="protein sequence ID" value="JAC31059.1"/>
    <property type="molecule type" value="mRNA"/>
</dbReference>
<evidence type="ECO:0000256" key="1">
    <source>
        <dbReference type="SAM" id="SignalP"/>
    </source>
</evidence>
<evidence type="ECO:0000313" key="2">
    <source>
        <dbReference type="EMBL" id="JAC31059.1"/>
    </source>
</evidence>
<dbReference type="Gene3D" id="2.40.128.20">
    <property type="match status" value="1"/>
</dbReference>